<evidence type="ECO:0000256" key="4">
    <source>
        <dbReference type="ARBA" id="ARBA00023284"/>
    </source>
</evidence>
<dbReference type="InterPro" id="IPR036249">
    <property type="entry name" value="Thioredoxin-like_sf"/>
</dbReference>
<protein>
    <submittedName>
        <fullName evidence="6">TlpA disulfide reductase family protein</fullName>
    </submittedName>
</protein>
<dbReference type="PANTHER" id="PTHR42852">
    <property type="entry name" value="THIOL:DISULFIDE INTERCHANGE PROTEIN DSBE"/>
    <property type="match status" value="1"/>
</dbReference>
<feature type="domain" description="Thioredoxin" evidence="5">
    <location>
        <begin position="239"/>
        <end position="380"/>
    </location>
</feature>
<dbReference type="InterPro" id="IPR000866">
    <property type="entry name" value="AhpC/TSA"/>
</dbReference>
<reference evidence="6 7" key="1">
    <citation type="journal article" date="2025" name="Int. J. Syst. Evol. Microbiol.">
        <title>Desulfovibrio falkowii sp. nov., Porphyromonas miyakawae sp. nov., Mediterraneibacter flintii sp. nov. and Owariibacterium komagatae gen. nov., sp. nov., isolated from human faeces.</title>
        <authorList>
            <person name="Hamaguchi T."/>
            <person name="Ohara M."/>
            <person name="Hisatomi A."/>
            <person name="Sekiguchi K."/>
            <person name="Takeda J.I."/>
            <person name="Ueyama J."/>
            <person name="Ito M."/>
            <person name="Nishiwaki H."/>
            <person name="Ogi T."/>
            <person name="Hirayama M."/>
            <person name="Ohkuma M."/>
            <person name="Sakamoto M."/>
            <person name="Ohno K."/>
        </authorList>
    </citation>
    <scope>NUCLEOTIDE SEQUENCE [LARGE SCALE GENOMIC DNA]</scope>
    <source>
        <strain evidence="6 7">13CB11C</strain>
    </source>
</reference>
<keyword evidence="3" id="KW-1015">Disulfide bond</keyword>
<gene>
    <name evidence="6" type="ORF">Tsumi_14050</name>
</gene>
<dbReference type="InterPro" id="IPR050553">
    <property type="entry name" value="Thioredoxin_ResA/DsbE_sf"/>
</dbReference>
<keyword evidence="7" id="KW-1185">Reference proteome</keyword>
<dbReference type="SUPFAM" id="SSF52833">
    <property type="entry name" value="Thioredoxin-like"/>
    <property type="match status" value="1"/>
</dbReference>
<evidence type="ECO:0000313" key="7">
    <source>
        <dbReference type="Proteomes" id="UP001628220"/>
    </source>
</evidence>
<dbReference type="EMBL" id="BAAFSF010000004">
    <property type="protein sequence ID" value="GAB1252299.1"/>
    <property type="molecule type" value="Genomic_DNA"/>
</dbReference>
<evidence type="ECO:0000256" key="1">
    <source>
        <dbReference type="ARBA" id="ARBA00004196"/>
    </source>
</evidence>
<evidence type="ECO:0000256" key="3">
    <source>
        <dbReference type="ARBA" id="ARBA00023157"/>
    </source>
</evidence>
<comment type="subcellular location">
    <subcellularLocation>
        <location evidence="1">Cell envelope</location>
    </subcellularLocation>
</comment>
<accession>A0ABQ0E3M6</accession>
<evidence type="ECO:0000313" key="6">
    <source>
        <dbReference type="EMBL" id="GAB1252299.1"/>
    </source>
</evidence>
<dbReference type="PROSITE" id="PS51352">
    <property type="entry name" value="THIOREDOXIN_2"/>
    <property type="match status" value="1"/>
</dbReference>
<dbReference type="Pfam" id="PF00578">
    <property type="entry name" value="AhpC-TSA"/>
    <property type="match status" value="1"/>
</dbReference>
<dbReference type="CDD" id="cd02966">
    <property type="entry name" value="TlpA_like_family"/>
    <property type="match status" value="1"/>
</dbReference>
<dbReference type="PANTHER" id="PTHR42852:SF6">
    <property type="entry name" value="THIOL:DISULFIDE INTERCHANGE PROTEIN DSBE"/>
    <property type="match status" value="1"/>
</dbReference>
<dbReference type="RefSeq" id="WP_411916057.1">
    <property type="nucleotide sequence ID" value="NZ_BAAFSF010000004.1"/>
</dbReference>
<proteinExistence type="predicted"/>
<sequence length="381" mass="43188">MRKVHKQNLILAAICILLIAEASLWSIHYRKQCWEIKGTAPDALTFEGVRVYLENEHLGPIDSAIIRDSKFRFSGKYSPQYECEPLRIVVRAPHAHYVSLAIVEPNTKLTVDLKDFSAKGTLLNEDLGQYLYDCDSIEGYYYSELRKLSLEALESPVPLSRLDSLYFCMQNAIVERSEKTLQVHPDDLVGVEALAAILVRSNSIPSLNINEVMKDLGPKITQNRHIIELRKAAIREMLTREGALFTDVELVDSHGHPVKLSKYAGKGKYTILDFWASWCKPCITQMALLNKLAGKYSTEKLDIIGIHIGGSLEELRIMRQKLVLNWPQLLDEERKAAQQYNVMFIPEAILLDPNGCIIARNLGGKQLIDTLSHYLDDPELQ</sequence>
<organism evidence="6 7">
    <name type="scientific">Porphyromonas miyakawae</name>
    <dbReference type="NCBI Taxonomy" id="3137470"/>
    <lineage>
        <taxon>Bacteria</taxon>
        <taxon>Pseudomonadati</taxon>
        <taxon>Bacteroidota</taxon>
        <taxon>Bacteroidia</taxon>
        <taxon>Bacteroidales</taxon>
        <taxon>Porphyromonadaceae</taxon>
        <taxon>Porphyromonas</taxon>
    </lineage>
</organism>
<keyword evidence="2" id="KW-0201">Cytochrome c-type biogenesis</keyword>
<evidence type="ECO:0000259" key="5">
    <source>
        <dbReference type="PROSITE" id="PS51352"/>
    </source>
</evidence>
<keyword evidence="4" id="KW-0676">Redox-active center</keyword>
<dbReference type="Proteomes" id="UP001628220">
    <property type="component" value="Unassembled WGS sequence"/>
</dbReference>
<dbReference type="Gene3D" id="3.40.30.10">
    <property type="entry name" value="Glutaredoxin"/>
    <property type="match status" value="1"/>
</dbReference>
<comment type="caution">
    <text evidence="6">The sequence shown here is derived from an EMBL/GenBank/DDBJ whole genome shotgun (WGS) entry which is preliminary data.</text>
</comment>
<evidence type="ECO:0000256" key="2">
    <source>
        <dbReference type="ARBA" id="ARBA00022748"/>
    </source>
</evidence>
<dbReference type="InterPro" id="IPR013766">
    <property type="entry name" value="Thioredoxin_domain"/>
</dbReference>
<name>A0ABQ0E3M6_9PORP</name>